<proteinExistence type="inferred from homology"/>
<evidence type="ECO:0000256" key="3">
    <source>
        <dbReference type="ARBA" id="ARBA00022490"/>
    </source>
</evidence>
<dbReference type="FunFam" id="2.60.40.1170:FF:000022">
    <property type="entry name" value="AP-1 complex subunit mu"/>
    <property type="match status" value="1"/>
</dbReference>
<feature type="compositionally biased region" description="Basic and acidic residues" evidence="5">
    <location>
        <begin position="216"/>
        <end position="225"/>
    </location>
</feature>
<feature type="region of interest" description="Disordered" evidence="5">
    <location>
        <begin position="722"/>
        <end position="757"/>
    </location>
</feature>
<feature type="region of interest" description="Disordered" evidence="5">
    <location>
        <begin position="561"/>
        <end position="591"/>
    </location>
</feature>
<dbReference type="EMBL" id="NEDP02004421">
    <property type="protein sequence ID" value="OWF45676.1"/>
    <property type="molecule type" value="Genomic_DNA"/>
</dbReference>
<feature type="region of interest" description="Disordered" evidence="5">
    <location>
        <begin position="337"/>
        <end position="357"/>
    </location>
</feature>
<evidence type="ECO:0000256" key="5">
    <source>
        <dbReference type="SAM" id="MobiDB-lite"/>
    </source>
</evidence>
<feature type="region of interest" description="Disordered" evidence="5">
    <location>
        <begin position="771"/>
        <end position="850"/>
    </location>
</feature>
<dbReference type="SUPFAM" id="SSF49447">
    <property type="entry name" value="Second domain of Mu2 adaptin subunit (ap50) of ap2 adaptor"/>
    <property type="match status" value="1"/>
</dbReference>
<dbReference type="InterPro" id="IPR012320">
    <property type="entry name" value="SHD_dom"/>
</dbReference>
<comment type="similarity">
    <text evidence="2">Belongs to the Stoned B family.</text>
</comment>
<dbReference type="PROSITE" id="PS51070">
    <property type="entry name" value="SHD"/>
    <property type="match status" value="1"/>
</dbReference>
<dbReference type="Gene3D" id="2.60.40.1170">
    <property type="entry name" value="Mu homology domain, subdomain B"/>
    <property type="match status" value="1"/>
</dbReference>
<evidence type="ECO:0000313" key="9">
    <source>
        <dbReference type="Proteomes" id="UP000242188"/>
    </source>
</evidence>
<feature type="compositionally biased region" description="Pro residues" evidence="5">
    <location>
        <begin position="243"/>
        <end position="253"/>
    </location>
</feature>
<feature type="domain" description="SHD" evidence="6">
    <location>
        <begin position="859"/>
        <end position="1008"/>
    </location>
</feature>
<evidence type="ECO:0000256" key="4">
    <source>
        <dbReference type="ARBA" id="ARBA00022583"/>
    </source>
</evidence>
<evidence type="ECO:0000256" key="2">
    <source>
        <dbReference type="ARBA" id="ARBA00005579"/>
    </source>
</evidence>
<evidence type="ECO:0000313" key="8">
    <source>
        <dbReference type="EMBL" id="OWF45676.1"/>
    </source>
</evidence>
<name>A0A210QAB6_MIZYE</name>
<dbReference type="InterPro" id="IPR028565">
    <property type="entry name" value="MHD"/>
</dbReference>
<sequence>MYCVDSLESTAADNKDIGKQLSVTLTVSEKLWTFADSGYLQQGTVSPKSAQQPYQIFIPLLVNPSLAMSASFDESSNLVDTTSPTTNEDFSKLTVDHHAAYKSEPHEKSHKGFGFIKKHTHKDTFKDEFPDDVKEASVKVVVDKKSDDWQAFQQMQDRIKQNVVKTQTSLNKLSSDNSETSNGTNSNNEKHKKIDETFWSSFDDTSSLIPPSPHGVNKDKGKSSEQDSELNVTSFPNLKVTPTPSPRGTPCPPANSLRTSMENLMADDPVGSKNEVADLLGLTSDPTDTDQAPADSTYLMNQDLLGLDNILSSTGESQHGSSMCSSFDGSDMVFGTVPHSERSSQRSTPLGFDPWEDDQRIPMGTLSSTFVSSMVDEFLQLDTMKEVSQADLNPFDSSADKPAPKSNIIDSLDPFSAKKVKEKAPLPPTSVDVLPQPSTDILSQCSSEILPQTTQDFLHQSDTDTVPSSDTDFPAPLPIDFSQAFGGSVNLSDEAASSHFDAFGQLSENILPPSVVPSGVNSSADFLQAFDDTEDVGREIKEGFSHILPVEVYDNLAFGVADPSKDVPGDQPDNEEPQGEVPVTNNPFLTSDISEQPPVATDLFDDNFFETKGASQSQYSQDAFSNIWGNAPSDNISQGVNPFQEDFFSIDKIPDTTDFPGEAADNFATNTSNNPFLQDDSAAIFSTVSTTSNANPFLDDTVPAPKSELTDINSFLLGDAAKGNAPQTVKSPTLDDFDPFGMSAQKAEESQSDQAVPVDGASKDAFTAVATSVPPPALKPPPRPPRSPQPPRENPFNRDSPPEENFAEFEIRGGDDTPQEKDSNLESLPSFSTEDNTPEEELAALPPLEPFLPSTDQDVWSLMLRQPTKKKLTTNRFWKQIYVKLVKQSDGPILKVYQEKDDAESFTELILQPCYSISEVSLQQYDQYGKIYTVKVQYIFYRERVGLRAERMTPAFVKKPKATMILAHAPQVSEMLKFGSLDKEEITMFVREVENALMNMEARREKTLTYIKDEVCAEVWDEYKAELDKQGRIITQKARVRAFFLAFVTGMPTCELGLNDKRRRGKEVVGRHDIIPIKTEEWIRLDDVQFHCSVDVPEFEKTNNIKFHPLDACQFELLRYRVRLRENKELPLQLKVQQILKESKVEIRCDILVTGYHSFSKKHGQFPCEDIEIRFPIPEQWVYLFRYEKRFGYGAFKSATRKPGKIKGLERITMIAQGLLTPTLMETDVGVAKYEHLYKAVVWRISRLPERNEGAYKSHLFRMTLEFGPHDEIPESFESHAEVEFTMPSCTVSQSQVRSISVENPNPPDKWVRYIAKYQYRIEIDHINEVCKTSPDNGK</sequence>
<gene>
    <name evidence="8" type="ORF">KP79_PYT10140</name>
</gene>
<dbReference type="GO" id="GO:0030100">
    <property type="term" value="P:regulation of endocytosis"/>
    <property type="evidence" value="ECO:0007669"/>
    <property type="project" value="UniProtKB-UniRule"/>
</dbReference>
<comment type="caution">
    <text evidence="8">The sequence shown here is derived from an EMBL/GenBank/DDBJ whole genome shotgun (WGS) entry which is preliminary data.</text>
</comment>
<feature type="compositionally biased region" description="Basic and acidic residues" evidence="5">
    <location>
        <begin position="809"/>
        <end position="824"/>
    </location>
</feature>
<feature type="compositionally biased region" description="Polar residues" evidence="5">
    <location>
        <begin position="825"/>
        <end position="835"/>
    </location>
</feature>
<dbReference type="PROSITE" id="PS51072">
    <property type="entry name" value="MHD"/>
    <property type="match status" value="1"/>
</dbReference>
<dbReference type="GO" id="GO:0005737">
    <property type="term" value="C:cytoplasm"/>
    <property type="evidence" value="ECO:0007669"/>
    <property type="project" value="UniProtKB-SubCell"/>
</dbReference>
<evidence type="ECO:0000259" key="6">
    <source>
        <dbReference type="PROSITE" id="PS51070"/>
    </source>
</evidence>
<dbReference type="InterPro" id="IPR036168">
    <property type="entry name" value="AP2_Mu_C_sf"/>
</dbReference>
<dbReference type="STRING" id="6573.A0A210QAB6"/>
<protein>
    <submittedName>
        <fullName evidence="8">Protein stoned-B</fullName>
    </submittedName>
</protein>
<keyword evidence="3" id="KW-0963">Cytoplasm</keyword>
<dbReference type="PANTHER" id="PTHR10529">
    <property type="entry name" value="AP COMPLEX SUBUNIT MU"/>
    <property type="match status" value="1"/>
</dbReference>
<dbReference type="InterPro" id="IPR050431">
    <property type="entry name" value="Adaptor_comp_med_subunit"/>
</dbReference>
<feature type="region of interest" description="Disordered" evidence="5">
    <location>
        <begin position="392"/>
        <end position="412"/>
    </location>
</feature>
<reference evidence="8 9" key="1">
    <citation type="journal article" date="2017" name="Nat. Ecol. Evol.">
        <title>Scallop genome provides insights into evolution of bilaterian karyotype and development.</title>
        <authorList>
            <person name="Wang S."/>
            <person name="Zhang J."/>
            <person name="Jiao W."/>
            <person name="Li J."/>
            <person name="Xun X."/>
            <person name="Sun Y."/>
            <person name="Guo X."/>
            <person name="Huan P."/>
            <person name="Dong B."/>
            <person name="Zhang L."/>
            <person name="Hu X."/>
            <person name="Sun X."/>
            <person name="Wang J."/>
            <person name="Zhao C."/>
            <person name="Wang Y."/>
            <person name="Wang D."/>
            <person name="Huang X."/>
            <person name="Wang R."/>
            <person name="Lv J."/>
            <person name="Li Y."/>
            <person name="Zhang Z."/>
            <person name="Liu B."/>
            <person name="Lu W."/>
            <person name="Hui Y."/>
            <person name="Liang J."/>
            <person name="Zhou Z."/>
            <person name="Hou R."/>
            <person name="Li X."/>
            <person name="Liu Y."/>
            <person name="Li H."/>
            <person name="Ning X."/>
            <person name="Lin Y."/>
            <person name="Zhao L."/>
            <person name="Xing Q."/>
            <person name="Dou J."/>
            <person name="Li Y."/>
            <person name="Mao J."/>
            <person name="Guo H."/>
            <person name="Dou H."/>
            <person name="Li T."/>
            <person name="Mu C."/>
            <person name="Jiang W."/>
            <person name="Fu Q."/>
            <person name="Fu X."/>
            <person name="Miao Y."/>
            <person name="Liu J."/>
            <person name="Yu Q."/>
            <person name="Li R."/>
            <person name="Liao H."/>
            <person name="Li X."/>
            <person name="Kong Y."/>
            <person name="Jiang Z."/>
            <person name="Chourrout D."/>
            <person name="Li R."/>
            <person name="Bao Z."/>
        </authorList>
    </citation>
    <scope>NUCLEOTIDE SEQUENCE [LARGE SCALE GENOMIC DNA]</scope>
    <source>
        <strain evidence="8 9">PY_sf001</strain>
    </source>
</reference>
<dbReference type="Proteomes" id="UP000242188">
    <property type="component" value="Unassembled WGS sequence"/>
</dbReference>
<evidence type="ECO:0000256" key="1">
    <source>
        <dbReference type="ARBA" id="ARBA00004496"/>
    </source>
</evidence>
<organism evidence="8 9">
    <name type="scientific">Mizuhopecten yessoensis</name>
    <name type="common">Japanese scallop</name>
    <name type="synonym">Patinopecten yessoensis</name>
    <dbReference type="NCBI Taxonomy" id="6573"/>
    <lineage>
        <taxon>Eukaryota</taxon>
        <taxon>Metazoa</taxon>
        <taxon>Spiralia</taxon>
        <taxon>Lophotrochozoa</taxon>
        <taxon>Mollusca</taxon>
        <taxon>Bivalvia</taxon>
        <taxon>Autobranchia</taxon>
        <taxon>Pteriomorphia</taxon>
        <taxon>Pectinida</taxon>
        <taxon>Pectinoidea</taxon>
        <taxon>Pectinidae</taxon>
        <taxon>Mizuhopecten</taxon>
    </lineage>
</organism>
<feature type="region of interest" description="Disordered" evidence="5">
    <location>
        <begin position="170"/>
        <end position="258"/>
    </location>
</feature>
<accession>A0A210QAB6</accession>
<dbReference type="Pfam" id="PF00928">
    <property type="entry name" value="Adap_comp_sub"/>
    <property type="match status" value="1"/>
</dbReference>
<dbReference type="GO" id="GO:0006897">
    <property type="term" value="P:endocytosis"/>
    <property type="evidence" value="ECO:0007669"/>
    <property type="project" value="UniProtKB-KW"/>
</dbReference>
<dbReference type="OrthoDB" id="10063141at2759"/>
<keyword evidence="9" id="KW-1185">Reference proteome</keyword>
<feature type="compositionally biased region" description="Low complexity" evidence="5">
    <location>
        <begin position="174"/>
        <end position="187"/>
    </location>
</feature>
<comment type="subcellular location">
    <subcellularLocation>
        <location evidence="1">Cytoplasm</location>
    </subcellularLocation>
</comment>
<feature type="compositionally biased region" description="Polar residues" evidence="5">
    <location>
        <begin position="198"/>
        <end position="209"/>
    </location>
</feature>
<keyword evidence="4" id="KW-0254">Endocytosis</keyword>
<evidence type="ECO:0000259" key="7">
    <source>
        <dbReference type="PROSITE" id="PS51072"/>
    </source>
</evidence>
<feature type="compositionally biased region" description="Pro residues" evidence="5">
    <location>
        <begin position="773"/>
        <end position="793"/>
    </location>
</feature>
<feature type="domain" description="MHD" evidence="7">
    <location>
        <begin position="1012"/>
        <end position="1325"/>
    </location>
</feature>